<dbReference type="VEuPathDB" id="AmoebaDB:NAEGRDRAFT_70353"/>
<evidence type="ECO:0000313" key="2">
    <source>
        <dbReference type="Proteomes" id="UP000006671"/>
    </source>
</evidence>
<dbReference type="GeneID" id="8851339"/>
<evidence type="ECO:0000313" key="1">
    <source>
        <dbReference type="EMBL" id="EFC41849.1"/>
    </source>
</evidence>
<dbReference type="EMBL" id="GG738883">
    <property type="protein sequence ID" value="EFC41849.1"/>
    <property type="molecule type" value="Genomic_DNA"/>
</dbReference>
<protein>
    <submittedName>
        <fullName evidence="1">Predicted protein</fullName>
    </submittedName>
</protein>
<reference evidence="1 2" key="1">
    <citation type="journal article" date="2010" name="Cell">
        <title>The genome of Naegleria gruberi illuminates early eukaryotic versatility.</title>
        <authorList>
            <person name="Fritz-Laylin L.K."/>
            <person name="Prochnik S.E."/>
            <person name="Ginger M.L."/>
            <person name="Dacks J.B."/>
            <person name="Carpenter M.L."/>
            <person name="Field M.C."/>
            <person name="Kuo A."/>
            <person name="Paredez A."/>
            <person name="Chapman J."/>
            <person name="Pham J."/>
            <person name="Shu S."/>
            <person name="Neupane R."/>
            <person name="Cipriano M."/>
            <person name="Mancuso J."/>
            <person name="Tu H."/>
            <person name="Salamov A."/>
            <person name="Lindquist E."/>
            <person name="Shapiro H."/>
            <person name="Lucas S."/>
            <person name="Grigoriev I.V."/>
            <person name="Cande W.Z."/>
            <person name="Fulton C."/>
            <person name="Rokhsar D.S."/>
            <person name="Dawson S.C."/>
        </authorList>
    </citation>
    <scope>NUCLEOTIDE SEQUENCE [LARGE SCALE GENOMIC DNA]</scope>
    <source>
        <strain evidence="1 2">NEG-M</strain>
    </source>
</reference>
<sequence>MIKVVFSFDEAQTLLEYKTDSCCLINELCKEIRRYNNPVFLGTTFSISKAVLNVSQEGRQFLFPVIGTLEPWYLNDVDKILSHMFNIEDFKKDNEEEYWILCYLLSGAPENVVRFHQTLYQHAELYHNDSLALFRKSLEEVVQFKEERSAVRIVSFLNDTSIMDREDHLLKLIFDREVENQKLMNSDLVMNSFKRAFIEKTIAFVVRKDTNSLFEIVDPIIAKSYFTILVEDYTEMMVSFMTANFTKRGEDFELFMVILLILESNRLKDQPMVVSPLFASATSLCKYQLITRTFLNDKHLSKKLLSQFANISSIWYCQLACHFFMDTYVKSDNNMGPLVL</sequence>
<dbReference type="RefSeq" id="XP_002674593.1">
    <property type="nucleotide sequence ID" value="XM_002674547.1"/>
</dbReference>
<proteinExistence type="predicted"/>
<dbReference type="Proteomes" id="UP000006671">
    <property type="component" value="Unassembled WGS sequence"/>
</dbReference>
<dbReference type="AlphaFoldDB" id="D2VN31"/>
<dbReference type="KEGG" id="ngr:NAEGRDRAFT_70353"/>
<dbReference type="InParanoid" id="D2VN31"/>
<gene>
    <name evidence="1" type="ORF">NAEGRDRAFT_70353</name>
</gene>
<keyword evidence="2" id="KW-1185">Reference proteome</keyword>
<organism evidence="2">
    <name type="scientific">Naegleria gruberi</name>
    <name type="common">Amoeba</name>
    <dbReference type="NCBI Taxonomy" id="5762"/>
    <lineage>
        <taxon>Eukaryota</taxon>
        <taxon>Discoba</taxon>
        <taxon>Heterolobosea</taxon>
        <taxon>Tetramitia</taxon>
        <taxon>Eutetramitia</taxon>
        <taxon>Vahlkampfiidae</taxon>
        <taxon>Naegleria</taxon>
    </lineage>
</organism>
<accession>D2VN31</accession>
<name>D2VN31_NAEGR</name>